<dbReference type="AlphaFoldDB" id="A0A239CRT0"/>
<dbReference type="OrthoDB" id="1220440at2"/>
<dbReference type="Gene3D" id="3.40.50.2000">
    <property type="entry name" value="Glycogen Phosphorylase B"/>
    <property type="match status" value="2"/>
</dbReference>
<dbReference type="SUPFAM" id="SSF53756">
    <property type="entry name" value="UDP-Glycosyltransferase/glycogen phosphorylase"/>
    <property type="match status" value="1"/>
</dbReference>
<sequence length="396" mass="45488">MKKLLFITWDADTSNYLEALFFPIFNKLTKNTNIQIHVIQFSWAKTQEVLRLQQIAQIQQITFSHVYVNKDMWGMLGVLIALFKGFRIIKDYIKNHHITHLMPRSTMPAFICNRINGWLKANQIKLIFDADGLPLEERLDYTSLSANSLQYKFLKKQETIMLLAADSILVRSKAAIEFHRKRTPLLPLNKFHIVSNGRDEDLFHFNQAERTQTRQELGIENDAKLFIYTGSLGPQYALDEMLLIFAAYHASNPNAKLLLLSRMPVRFSPQIPSQIRRATIILQKNFEVVPRYLSAADFAFCLRLPAPSLAGIAPIKLGEYLLMGLPTIISKGIGDLDLWASKQAFLHTYDHLNSNRFNKVLDWMTTNNFPKQPIIDFAKSKLSLNQTAIQYKSAIS</sequence>
<accession>A0A239CRT0</accession>
<dbReference type="RefSeq" id="WP_089239373.1">
    <property type="nucleotide sequence ID" value="NZ_FZOK01000005.1"/>
</dbReference>
<protein>
    <submittedName>
        <fullName evidence="1">Uncharacterized protein</fullName>
    </submittedName>
</protein>
<organism evidence="1 2">
    <name type="scientific">Belliella buryatensis</name>
    <dbReference type="NCBI Taxonomy" id="1500549"/>
    <lineage>
        <taxon>Bacteria</taxon>
        <taxon>Pseudomonadati</taxon>
        <taxon>Bacteroidota</taxon>
        <taxon>Cytophagia</taxon>
        <taxon>Cytophagales</taxon>
        <taxon>Cyclobacteriaceae</taxon>
        <taxon>Belliella</taxon>
    </lineage>
</organism>
<dbReference type="EMBL" id="FZOK01000005">
    <property type="protein sequence ID" value="SNS22875.1"/>
    <property type="molecule type" value="Genomic_DNA"/>
</dbReference>
<evidence type="ECO:0000313" key="2">
    <source>
        <dbReference type="Proteomes" id="UP000198480"/>
    </source>
</evidence>
<name>A0A239CRT0_9BACT</name>
<dbReference type="Proteomes" id="UP000198480">
    <property type="component" value="Unassembled WGS sequence"/>
</dbReference>
<proteinExistence type="predicted"/>
<gene>
    <name evidence="1" type="ORF">SAMN06295967_105199</name>
</gene>
<keyword evidence="2" id="KW-1185">Reference proteome</keyword>
<reference evidence="2" key="1">
    <citation type="submission" date="2017-06" db="EMBL/GenBank/DDBJ databases">
        <authorList>
            <person name="Varghese N."/>
            <person name="Submissions S."/>
        </authorList>
    </citation>
    <scope>NUCLEOTIDE SEQUENCE [LARGE SCALE GENOMIC DNA]</scope>
    <source>
        <strain evidence="2">5C</strain>
    </source>
</reference>
<evidence type="ECO:0000313" key="1">
    <source>
        <dbReference type="EMBL" id="SNS22875.1"/>
    </source>
</evidence>